<keyword evidence="2" id="KW-1185">Reference proteome</keyword>
<dbReference type="Proteomes" id="UP000597617">
    <property type="component" value="Unassembled WGS sequence"/>
</dbReference>
<dbReference type="RefSeq" id="WP_196280404.1">
    <property type="nucleotide sequence ID" value="NZ_JADQDQ010000001.1"/>
</dbReference>
<gene>
    <name evidence="1" type="ORF">I2I05_01325</name>
</gene>
<sequence>MTPTSGSAAVIVINGFSIELNKDYVVGRNGSITVSGGGSLVGSANLKLGDGTGSQSDTKLTLVGSTVAVGQLTVDKASINVDATSRLSTSCNLILLNSSIVDNNEMVIYGNLDLSLGGANNTLCGSGKVAIRGCVFGGNGASNRIISNCAGSLAVPLICAQQQAPIGCAGPIAATNISESACDALVTTSGPGCSPFNPLPVELVFFAVEPTGRQAVSLRWTTASETNNESFLVERSGNGKSFRGIHTLAGAGTVQGRTSYAVVDEQPLPGTSYYRLRQTDFDGKATFSPVRAVTMGTARNSLAVYPGRTTQEWVVSSSLPAELLTGATTVEVMDAVGRVQAVNSTADATQSGRWTLDLTALPTGMYIVRLLTDSGAFSQRIAK</sequence>
<name>A0ABS0ICE3_9BACT</name>
<proteinExistence type="predicted"/>
<dbReference type="EMBL" id="JADQDQ010000001">
    <property type="protein sequence ID" value="MBF9236024.1"/>
    <property type="molecule type" value="Genomic_DNA"/>
</dbReference>
<comment type="caution">
    <text evidence="1">The sequence shown here is derived from an EMBL/GenBank/DDBJ whole genome shotgun (WGS) entry which is preliminary data.</text>
</comment>
<accession>A0ABS0ICE3</accession>
<dbReference type="InterPro" id="IPR026444">
    <property type="entry name" value="Secre_tail"/>
</dbReference>
<organism evidence="1 2">
    <name type="scientific">Hymenobacter jeongseonensis</name>
    <dbReference type="NCBI Taxonomy" id="2791027"/>
    <lineage>
        <taxon>Bacteria</taxon>
        <taxon>Pseudomonadati</taxon>
        <taxon>Bacteroidota</taxon>
        <taxon>Cytophagia</taxon>
        <taxon>Cytophagales</taxon>
        <taxon>Hymenobacteraceae</taxon>
        <taxon>Hymenobacter</taxon>
    </lineage>
</organism>
<evidence type="ECO:0000313" key="2">
    <source>
        <dbReference type="Proteomes" id="UP000597617"/>
    </source>
</evidence>
<evidence type="ECO:0000313" key="1">
    <source>
        <dbReference type="EMBL" id="MBF9236024.1"/>
    </source>
</evidence>
<protein>
    <submittedName>
        <fullName evidence="1">T9SS type A sorting domain-containing protein</fullName>
    </submittedName>
</protein>
<dbReference type="NCBIfam" id="TIGR04183">
    <property type="entry name" value="Por_Secre_tail"/>
    <property type="match status" value="1"/>
</dbReference>
<reference evidence="1 2" key="1">
    <citation type="submission" date="2020-11" db="EMBL/GenBank/DDBJ databases">
        <authorList>
            <person name="Kim M.K."/>
        </authorList>
    </citation>
    <scope>NUCLEOTIDE SEQUENCE [LARGE SCALE GENOMIC DNA]</scope>
    <source>
        <strain evidence="1 2">BT683</strain>
    </source>
</reference>